<dbReference type="Proteomes" id="UP000783253">
    <property type="component" value="Unassembled WGS sequence"/>
</dbReference>
<feature type="domain" description="Hypervirulence associated protein TUDOR" evidence="2">
    <location>
        <begin position="11"/>
        <end position="71"/>
    </location>
</feature>
<feature type="region of interest" description="Disordered" evidence="1">
    <location>
        <begin position="39"/>
        <end position="61"/>
    </location>
</feature>
<protein>
    <submittedName>
        <fullName evidence="3">DUF2945 domain-containing protein</fullName>
    </submittedName>
</protein>
<evidence type="ECO:0000259" key="2">
    <source>
        <dbReference type="Pfam" id="PF11160"/>
    </source>
</evidence>
<dbReference type="RefSeq" id="WP_221574509.1">
    <property type="nucleotide sequence ID" value="NZ_JAIGNK010000004.1"/>
</dbReference>
<dbReference type="InterPro" id="IPR021331">
    <property type="entry name" value="Hva1_TUDOR"/>
</dbReference>
<evidence type="ECO:0000313" key="4">
    <source>
        <dbReference type="Proteomes" id="UP000783253"/>
    </source>
</evidence>
<organism evidence="3 4">
    <name type="scientific">Qipengyuania polymorpha</name>
    <dbReference type="NCBI Taxonomy" id="2867234"/>
    <lineage>
        <taxon>Bacteria</taxon>
        <taxon>Pseudomonadati</taxon>
        <taxon>Pseudomonadota</taxon>
        <taxon>Alphaproteobacteria</taxon>
        <taxon>Sphingomonadales</taxon>
        <taxon>Erythrobacteraceae</taxon>
        <taxon>Qipengyuania</taxon>
    </lineage>
</organism>
<keyword evidence="4" id="KW-1185">Reference proteome</keyword>
<proteinExistence type="predicted"/>
<dbReference type="EMBL" id="JAIGNK010000004">
    <property type="protein sequence ID" value="MBX7459110.1"/>
    <property type="molecule type" value="Genomic_DNA"/>
</dbReference>
<sequence length="77" mass="8807">MSNSNSFQTDQYVKWNWGNGEGHGQVKERFEREVTRTLQGSEVTRDGDEDNPAYLIKQEDGDEVLKRGSELSAWDKG</sequence>
<accession>A0ABS7IZV5</accession>
<name>A0ABS7IZV5_9SPHN</name>
<reference evidence="3 4" key="1">
    <citation type="submission" date="2021-08" db="EMBL/GenBank/DDBJ databases">
        <title>Comparative Genomics Analysis of the Genus Qipengyuania Reveals Extensive Genetic Diversity and Metabolic Versatility, Including the Description of Fifteen Novel Species.</title>
        <authorList>
            <person name="Liu Y."/>
        </authorList>
    </citation>
    <scope>NUCLEOTIDE SEQUENCE [LARGE SCALE GENOMIC DNA]</scope>
    <source>
        <strain evidence="3 4">1NDH17</strain>
    </source>
</reference>
<comment type="caution">
    <text evidence="3">The sequence shown here is derived from an EMBL/GenBank/DDBJ whole genome shotgun (WGS) entry which is preliminary data.</text>
</comment>
<evidence type="ECO:0000313" key="3">
    <source>
        <dbReference type="EMBL" id="MBX7459110.1"/>
    </source>
</evidence>
<evidence type="ECO:0000256" key="1">
    <source>
        <dbReference type="SAM" id="MobiDB-lite"/>
    </source>
</evidence>
<dbReference type="Pfam" id="PF11160">
    <property type="entry name" value="Hva1_TUDOR"/>
    <property type="match status" value="1"/>
</dbReference>
<gene>
    <name evidence="3" type="ORF">K3152_12695</name>
</gene>